<keyword evidence="1" id="KW-1133">Transmembrane helix</keyword>
<dbReference type="OrthoDB" id="9553386at2"/>
<protein>
    <recommendedName>
        <fullName evidence="4">O-Antigen ligase</fullName>
    </recommendedName>
</protein>
<evidence type="ECO:0000313" key="3">
    <source>
        <dbReference type="Proteomes" id="UP000184020"/>
    </source>
</evidence>
<feature type="transmembrane region" description="Helical" evidence="1">
    <location>
        <begin position="329"/>
        <end position="348"/>
    </location>
</feature>
<dbReference type="STRING" id="229205.SAMN05444372_106145"/>
<keyword evidence="3" id="KW-1185">Reference proteome</keyword>
<sequence length="365" mass="41248">MRNYGIPKKVFYYLFVLFLVLAVAFIQFIFKSDSTQLSRLFWFMIYGVISPFLFVNFLKSRKEFLLLVSVAVVIQAVLSILSFMNPAIKALFYNLVIFTSNFEEEQVLRAVAFASIGGAGLSVIQSLGVISSIALLKLNDFSIYNKVLLWVGITITLISIFLIGRTGLFISFLFIAGYLISEIKSFKSTLIFVLIIGAIYQVNFVSILENMTANVDGFNIDLFTSWIENAFKLKGNDTSEVLASMPIPPISFETIIGTGRVVDESGLGNASMHDSGYIQTYYSLGLLCAFYFYCIYIIFLLLQLKSKSNVYNYFLILVMLIIEVKEPFIFQYVFPFFVLSIILVTARLSDSNEVVINKELNINLN</sequence>
<feature type="transmembrane region" description="Helical" evidence="1">
    <location>
        <begin position="147"/>
        <end position="180"/>
    </location>
</feature>
<proteinExistence type="predicted"/>
<keyword evidence="1" id="KW-0812">Transmembrane</keyword>
<dbReference type="AlphaFoldDB" id="A0A1M5K7R0"/>
<gene>
    <name evidence="2" type="ORF">SAMN05444372_106145</name>
</gene>
<reference evidence="3" key="1">
    <citation type="submission" date="2016-11" db="EMBL/GenBank/DDBJ databases">
        <authorList>
            <person name="Varghese N."/>
            <person name="Submissions S."/>
        </authorList>
    </citation>
    <scope>NUCLEOTIDE SEQUENCE [LARGE SCALE GENOMIC DNA]</scope>
    <source>
        <strain evidence="3">DSM 17659</strain>
    </source>
</reference>
<feature type="transmembrane region" description="Helical" evidence="1">
    <location>
        <begin position="186"/>
        <end position="208"/>
    </location>
</feature>
<feature type="transmembrane region" description="Helical" evidence="1">
    <location>
        <begin position="12"/>
        <end position="30"/>
    </location>
</feature>
<dbReference type="Proteomes" id="UP000184020">
    <property type="component" value="Unassembled WGS sequence"/>
</dbReference>
<keyword evidence="1" id="KW-0472">Membrane</keyword>
<evidence type="ECO:0000256" key="1">
    <source>
        <dbReference type="SAM" id="Phobius"/>
    </source>
</evidence>
<dbReference type="EMBL" id="FQWF01000006">
    <property type="protein sequence ID" value="SHG48640.1"/>
    <property type="molecule type" value="Genomic_DNA"/>
</dbReference>
<evidence type="ECO:0008006" key="4">
    <source>
        <dbReference type="Google" id="ProtNLM"/>
    </source>
</evidence>
<name>A0A1M5K7R0_9FLAO</name>
<feature type="transmembrane region" description="Helical" evidence="1">
    <location>
        <begin position="281"/>
        <end position="302"/>
    </location>
</feature>
<feature type="transmembrane region" description="Helical" evidence="1">
    <location>
        <begin position="64"/>
        <end position="88"/>
    </location>
</feature>
<accession>A0A1M5K7R0</accession>
<organism evidence="2 3">
    <name type="scientific">Flavobacterium micromati</name>
    <dbReference type="NCBI Taxonomy" id="229205"/>
    <lineage>
        <taxon>Bacteria</taxon>
        <taxon>Pseudomonadati</taxon>
        <taxon>Bacteroidota</taxon>
        <taxon>Flavobacteriia</taxon>
        <taxon>Flavobacteriales</taxon>
        <taxon>Flavobacteriaceae</taxon>
        <taxon>Flavobacterium</taxon>
    </lineage>
</organism>
<evidence type="ECO:0000313" key="2">
    <source>
        <dbReference type="EMBL" id="SHG48640.1"/>
    </source>
</evidence>
<feature type="transmembrane region" description="Helical" evidence="1">
    <location>
        <begin position="36"/>
        <end position="57"/>
    </location>
</feature>
<feature type="transmembrane region" description="Helical" evidence="1">
    <location>
        <begin position="108"/>
        <end position="135"/>
    </location>
</feature>